<evidence type="ECO:0000313" key="2">
    <source>
        <dbReference type="EMBL" id="KAG7666262.1"/>
    </source>
</evidence>
<dbReference type="InterPro" id="IPR011613">
    <property type="entry name" value="GH15-like"/>
</dbReference>
<dbReference type="OrthoDB" id="6123450at2759"/>
<dbReference type="Pfam" id="PF00723">
    <property type="entry name" value="Glyco_hydro_15"/>
    <property type="match status" value="1"/>
</dbReference>
<dbReference type="PANTHER" id="PTHR31616:SF9">
    <property type="entry name" value="GLUCOAMYLASE, INTRACELLULAR SPORULATION-SPECIFIC"/>
    <property type="match status" value="1"/>
</dbReference>
<keyword evidence="3" id="KW-1185">Reference proteome</keyword>
<organism evidence="2 3">
    <name type="scientific">[Candida] subhashii</name>
    <dbReference type="NCBI Taxonomy" id="561895"/>
    <lineage>
        <taxon>Eukaryota</taxon>
        <taxon>Fungi</taxon>
        <taxon>Dikarya</taxon>
        <taxon>Ascomycota</taxon>
        <taxon>Saccharomycotina</taxon>
        <taxon>Pichiomycetes</taxon>
        <taxon>Debaryomycetaceae</taxon>
        <taxon>Spathaspora</taxon>
    </lineage>
</organism>
<dbReference type="RefSeq" id="XP_049266494.1">
    <property type="nucleotide sequence ID" value="XM_049405655.1"/>
</dbReference>
<sequence>MKLSNILIYTFAFSQCSSTILPQRIFQLSPSTTSYSHSLFDDLISLFYPSGTQQDDFEAWLVQEKIISFEGIFNNIGGLSKILDPTIVEKGIVIASPSTSYPNYFYQWIRDSAITIKTLLCHLNDMTQDEFEQQGQLLDVIESFIENNYQLQRLDNLSGTFADKSGLGEPKFNVDNTVFNESWGRPQRDGPGLRSSTIMYYLKLIDKFDAPIQSQILKNQKFIYFKVIRPDLMYIVQNWQKPGFDLWEEINSIHFFTSITQLKAIKDGIEFAAKYKDYELQDQLITAFQQLKSAIESQQQFGFTSSVISHIIECPNLYKIGHRSGLDAATLLGSIHSHDDYQSDSSMIPFDIDNPYVINTLVAMVNDMKFRYPINHNKIGFLGVGVGIGRYPEDIYDGVHTSEGNPWFISTATASEFVYRLIHKCITLRQDIVITAANRGFFSQFISIDEEPNDGNAVVIEFNSVMYRTLMSQLASYADSFLSVIKTHVDGEGRMSEQFNKYTGYMQGAKELTWSYSAFWNAVRWRERTLQVM</sequence>
<protein>
    <submittedName>
        <fullName evidence="2">SGA1</fullName>
    </submittedName>
</protein>
<gene>
    <name evidence="2" type="ORF">J8A68_000193</name>
</gene>
<dbReference type="Proteomes" id="UP000694255">
    <property type="component" value="Unassembled WGS sequence"/>
</dbReference>
<feature type="domain" description="GH15-like" evidence="1">
    <location>
        <begin position="89"/>
        <end position="522"/>
    </location>
</feature>
<accession>A0A8J5QX02</accession>
<name>A0A8J5QX02_9ASCO</name>
<dbReference type="GO" id="GO:0000324">
    <property type="term" value="C:fungal-type vacuole"/>
    <property type="evidence" value="ECO:0007669"/>
    <property type="project" value="TreeGrafter"/>
</dbReference>
<evidence type="ECO:0000313" key="3">
    <source>
        <dbReference type="Proteomes" id="UP000694255"/>
    </source>
</evidence>
<dbReference type="EMBL" id="JAGSYN010000026">
    <property type="protein sequence ID" value="KAG7666262.1"/>
    <property type="molecule type" value="Genomic_DNA"/>
</dbReference>
<dbReference type="AlphaFoldDB" id="A0A8J5QX02"/>
<proteinExistence type="predicted"/>
<dbReference type="GO" id="GO:0004553">
    <property type="term" value="F:hydrolase activity, hydrolyzing O-glycosyl compounds"/>
    <property type="evidence" value="ECO:0007669"/>
    <property type="project" value="TreeGrafter"/>
</dbReference>
<dbReference type="GeneID" id="73466994"/>
<evidence type="ECO:0000259" key="1">
    <source>
        <dbReference type="Pfam" id="PF00723"/>
    </source>
</evidence>
<comment type="caution">
    <text evidence="2">The sequence shown here is derived from an EMBL/GenBank/DDBJ whole genome shotgun (WGS) entry which is preliminary data.</text>
</comment>
<dbReference type="PANTHER" id="PTHR31616">
    <property type="entry name" value="TREHALASE"/>
    <property type="match status" value="1"/>
</dbReference>
<reference evidence="2 3" key="1">
    <citation type="journal article" date="2021" name="DNA Res.">
        <title>Genome analysis of Candida subhashii reveals its hybrid nature and dual mitochondrial genome conformations.</title>
        <authorList>
            <person name="Mixao V."/>
            <person name="Hegedusova E."/>
            <person name="Saus E."/>
            <person name="Pryszcz L.P."/>
            <person name="Cillingova A."/>
            <person name="Nosek J."/>
            <person name="Gabaldon T."/>
        </authorList>
    </citation>
    <scope>NUCLEOTIDE SEQUENCE [LARGE SCALE GENOMIC DNA]</scope>
    <source>
        <strain evidence="2 3">CBS 10753</strain>
    </source>
</reference>